<dbReference type="PANTHER" id="PTHR30383">
    <property type="entry name" value="THIOESTERASE 1/PROTEASE 1/LYSOPHOSPHOLIPASE L1"/>
    <property type="match status" value="1"/>
</dbReference>
<evidence type="ECO:0000259" key="2">
    <source>
        <dbReference type="Pfam" id="PF13472"/>
    </source>
</evidence>
<feature type="region of interest" description="Disordered" evidence="1">
    <location>
        <begin position="142"/>
        <end position="164"/>
    </location>
</feature>
<dbReference type="SUPFAM" id="SSF52266">
    <property type="entry name" value="SGNH hydrolase"/>
    <property type="match status" value="1"/>
</dbReference>
<dbReference type="EMBL" id="PUHZ01000022">
    <property type="protein sequence ID" value="PQO43963.1"/>
    <property type="molecule type" value="Genomic_DNA"/>
</dbReference>
<comment type="caution">
    <text evidence="3">The sequence shown here is derived from an EMBL/GenBank/DDBJ whole genome shotgun (WGS) entry which is preliminary data.</text>
</comment>
<dbReference type="PANTHER" id="PTHR30383:SF5">
    <property type="entry name" value="SGNH HYDROLASE-TYPE ESTERASE DOMAIN-CONTAINING PROTEIN"/>
    <property type="match status" value="1"/>
</dbReference>
<organism evidence="3 4">
    <name type="scientific">Blastopirellula marina</name>
    <dbReference type="NCBI Taxonomy" id="124"/>
    <lineage>
        <taxon>Bacteria</taxon>
        <taxon>Pseudomonadati</taxon>
        <taxon>Planctomycetota</taxon>
        <taxon>Planctomycetia</taxon>
        <taxon>Pirellulales</taxon>
        <taxon>Pirellulaceae</taxon>
        <taxon>Blastopirellula</taxon>
    </lineage>
</organism>
<dbReference type="Proteomes" id="UP000237819">
    <property type="component" value="Unassembled WGS sequence"/>
</dbReference>
<dbReference type="AlphaFoldDB" id="A0A2S8GHP5"/>
<dbReference type="Pfam" id="PF13472">
    <property type="entry name" value="Lipase_GDSL_2"/>
    <property type="match status" value="1"/>
</dbReference>
<dbReference type="InterPro" id="IPR036514">
    <property type="entry name" value="SGNH_hydro_sf"/>
</dbReference>
<dbReference type="InterPro" id="IPR051532">
    <property type="entry name" value="Ester_Hydrolysis_Enzymes"/>
</dbReference>
<sequence length="314" mass="34506">MDGYLAMPMGTFWLRAKRRKTGQPACCCKTFRPQIEFCRVRLRRQESLITLSYPGLSPLLLSAHHQASLSMKTVVAACTFCFVCCFYLPHSFGQQAAGDTIRVMPLGDSITHASDPGYRGFLFHKLKAAGYAVDFVGTMKDQPANGGDPDHEGHGGFSIGPGPSKADAWSNGRGNLFTLTAGFMQEQPDVILVLLGVNDYFNVGDLQPNYVPDQQGPARLANFVAEIHRHRPETKVLVSTLLPVKFDANFAQKFNDRLPAALADHKNVTVVDLNRAVGFVDGDWQADGLHLSESGNKKLADAWFHALKDVLNDK</sequence>
<reference evidence="3 4" key="1">
    <citation type="submission" date="2018-02" db="EMBL/GenBank/DDBJ databases">
        <title>Comparative genomes isolates from brazilian mangrove.</title>
        <authorList>
            <person name="Araujo J.E."/>
            <person name="Taketani R.G."/>
            <person name="Silva M.C.P."/>
            <person name="Loureco M.V."/>
            <person name="Andreote F.D."/>
        </authorList>
    </citation>
    <scope>NUCLEOTIDE SEQUENCE [LARGE SCALE GENOMIC DNA]</scope>
    <source>
        <strain evidence="3 4">Nap-Phe MGV</strain>
    </source>
</reference>
<feature type="domain" description="SGNH hydrolase-type esterase" evidence="2">
    <location>
        <begin position="106"/>
        <end position="297"/>
    </location>
</feature>
<dbReference type="Gene3D" id="3.40.50.1110">
    <property type="entry name" value="SGNH hydrolase"/>
    <property type="match status" value="1"/>
</dbReference>
<evidence type="ECO:0000313" key="4">
    <source>
        <dbReference type="Proteomes" id="UP000237819"/>
    </source>
</evidence>
<dbReference type="InterPro" id="IPR013830">
    <property type="entry name" value="SGNH_hydro"/>
</dbReference>
<gene>
    <name evidence="3" type="ORF">C5Y93_22550</name>
</gene>
<evidence type="ECO:0000256" key="1">
    <source>
        <dbReference type="SAM" id="MobiDB-lite"/>
    </source>
</evidence>
<dbReference type="GO" id="GO:0004622">
    <property type="term" value="F:phosphatidylcholine lysophospholipase activity"/>
    <property type="evidence" value="ECO:0007669"/>
    <property type="project" value="TreeGrafter"/>
</dbReference>
<proteinExistence type="predicted"/>
<dbReference type="CDD" id="cd01833">
    <property type="entry name" value="XynB_like"/>
    <property type="match status" value="1"/>
</dbReference>
<name>A0A2S8GHP5_9BACT</name>
<accession>A0A2S8GHP5</accession>
<evidence type="ECO:0000313" key="3">
    <source>
        <dbReference type="EMBL" id="PQO43963.1"/>
    </source>
</evidence>
<protein>
    <recommendedName>
        <fullName evidence="2">SGNH hydrolase-type esterase domain-containing protein</fullName>
    </recommendedName>
</protein>